<evidence type="ECO:0000256" key="3">
    <source>
        <dbReference type="ARBA" id="ARBA00023125"/>
    </source>
</evidence>
<evidence type="ECO:0000259" key="8">
    <source>
        <dbReference type="PROSITE" id="PS50110"/>
    </source>
</evidence>
<dbReference type="CDD" id="cd17535">
    <property type="entry name" value="REC_NarL-like"/>
    <property type="match status" value="1"/>
</dbReference>
<evidence type="ECO:0000256" key="2">
    <source>
        <dbReference type="ARBA" id="ARBA00023015"/>
    </source>
</evidence>
<dbReference type="InterPro" id="IPR058245">
    <property type="entry name" value="NreC/VraR/RcsB-like_REC"/>
</dbReference>
<accession>A0A542YHA0</accession>
<evidence type="ECO:0000256" key="4">
    <source>
        <dbReference type="ARBA" id="ARBA00023163"/>
    </source>
</evidence>
<dbReference type="InterPro" id="IPR001789">
    <property type="entry name" value="Sig_transdc_resp-reg_receiver"/>
</dbReference>
<dbReference type="GO" id="GO:0003677">
    <property type="term" value="F:DNA binding"/>
    <property type="evidence" value="ECO:0007669"/>
    <property type="project" value="UniProtKB-KW"/>
</dbReference>
<keyword evidence="3" id="KW-0238">DNA-binding</keyword>
<keyword evidence="1 5" id="KW-0597">Phosphoprotein</keyword>
<dbReference type="Pfam" id="PF00072">
    <property type="entry name" value="Response_reg"/>
    <property type="match status" value="1"/>
</dbReference>
<evidence type="ECO:0000259" key="7">
    <source>
        <dbReference type="PROSITE" id="PS50043"/>
    </source>
</evidence>
<evidence type="ECO:0000313" key="10">
    <source>
        <dbReference type="Proteomes" id="UP000317998"/>
    </source>
</evidence>
<feature type="modified residue" description="4-aspartylphosphate" evidence="5">
    <location>
        <position position="56"/>
    </location>
</feature>
<dbReference type="GO" id="GO:0006355">
    <property type="term" value="P:regulation of DNA-templated transcription"/>
    <property type="evidence" value="ECO:0007669"/>
    <property type="project" value="InterPro"/>
</dbReference>
<dbReference type="PRINTS" id="PR00038">
    <property type="entry name" value="HTHLUXR"/>
</dbReference>
<organism evidence="9 10">
    <name type="scientific">Homoserinimonas aerilata</name>
    <dbReference type="NCBI Taxonomy" id="1162970"/>
    <lineage>
        <taxon>Bacteria</taxon>
        <taxon>Bacillati</taxon>
        <taxon>Actinomycetota</taxon>
        <taxon>Actinomycetes</taxon>
        <taxon>Micrococcales</taxon>
        <taxon>Microbacteriaceae</taxon>
        <taxon>Homoserinimonas</taxon>
    </lineage>
</organism>
<reference evidence="9 10" key="1">
    <citation type="submission" date="2019-06" db="EMBL/GenBank/DDBJ databases">
        <title>Sequencing the genomes of 1000 actinobacteria strains.</title>
        <authorList>
            <person name="Klenk H.-P."/>
        </authorList>
    </citation>
    <scope>NUCLEOTIDE SEQUENCE [LARGE SCALE GENOMIC DNA]</scope>
    <source>
        <strain evidence="9 10">DSM 26477</strain>
    </source>
</reference>
<dbReference type="Gene3D" id="3.40.50.2300">
    <property type="match status" value="1"/>
</dbReference>
<dbReference type="PROSITE" id="PS50110">
    <property type="entry name" value="RESPONSE_REGULATORY"/>
    <property type="match status" value="1"/>
</dbReference>
<dbReference type="GO" id="GO:0000160">
    <property type="term" value="P:phosphorelay signal transduction system"/>
    <property type="evidence" value="ECO:0007669"/>
    <property type="project" value="InterPro"/>
</dbReference>
<name>A0A542YHA0_9MICO</name>
<dbReference type="SUPFAM" id="SSF46894">
    <property type="entry name" value="C-terminal effector domain of the bipartite response regulators"/>
    <property type="match status" value="1"/>
</dbReference>
<dbReference type="InterPro" id="IPR016032">
    <property type="entry name" value="Sig_transdc_resp-reg_C-effctor"/>
</dbReference>
<dbReference type="AlphaFoldDB" id="A0A542YHA0"/>
<proteinExistence type="predicted"/>
<keyword evidence="4" id="KW-0804">Transcription</keyword>
<sequence length="252" mass="26840">MSVIRVVLADDQELVRSGFATILSAQPDIEVVGEAANGREAVALAQRLRPDVVLMDIRMPLLDGIEATRALVGPGSDGALKVLVLTTFSADEYVYESLRAGASGYLLKDATPADLIRSVRVVAAGDSIVDPAVTARLIGSFAQRVTPAAQKLDERRVSDALSALTPREREVFSALSRGLSNGEIASAFTLSPETVKTHVSRVLTKLGLRDRVHAVVFAHESGLVSPAQGSEIPRASYTDSPRAGDDPDRRRS</sequence>
<dbReference type="PANTHER" id="PTHR43214:SF24">
    <property type="entry name" value="TRANSCRIPTIONAL REGULATORY PROTEIN NARL-RELATED"/>
    <property type="match status" value="1"/>
</dbReference>
<feature type="region of interest" description="Disordered" evidence="6">
    <location>
        <begin position="226"/>
        <end position="252"/>
    </location>
</feature>
<feature type="domain" description="Response regulatory" evidence="8">
    <location>
        <begin position="5"/>
        <end position="123"/>
    </location>
</feature>
<evidence type="ECO:0000256" key="1">
    <source>
        <dbReference type="ARBA" id="ARBA00022553"/>
    </source>
</evidence>
<dbReference type="InterPro" id="IPR000792">
    <property type="entry name" value="Tscrpt_reg_LuxR_C"/>
</dbReference>
<dbReference type="PROSITE" id="PS50043">
    <property type="entry name" value="HTH_LUXR_2"/>
    <property type="match status" value="1"/>
</dbReference>
<keyword evidence="10" id="KW-1185">Reference proteome</keyword>
<evidence type="ECO:0000256" key="5">
    <source>
        <dbReference type="PROSITE-ProRule" id="PRU00169"/>
    </source>
</evidence>
<dbReference type="PANTHER" id="PTHR43214">
    <property type="entry name" value="TWO-COMPONENT RESPONSE REGULATOR"/>
    <property type="match status" value="1"/>
</dbReference>
<dbReference type="RefSeq" id="WP_141879682.1">
    <property type="nucleotide sequence ID" value="NZ_VFOM01000001.1"/>
</dbReference>
<dbReference type="Proteomes" id="UP000317998">
    <property type="component" value="Unassembled WGS sequence"/>
</dbReference>
<dbReference type="SMART" id="SM00448">
    <property type="entry name" value="REC"/>
    <property type="match status" value="1"/>
</dbReference>
<evidence type="ECO:0000256" key="6">
    <source>
        <dbReference type="SAM" id="MobiDB-lite"/>
    </source>
</evidence>
<dbReference type="InterPro" id="IPR011006">
    <property type="entry name" value="CheY-like_superfamily"/>
</dbReference>
<protein>
    <submittedName>
        <fullName evidence="9">LuxR family two component transcriptional regulator</fullName>
    </submittedName>
</protein>
<feature type="compositionally biased region" description="Basic and acidic residues" evidence="6">
    <location>
        <begin position="242"/>
        <end position="252"/>
    </location>
</feature>
<dbReference type="InterPro" id="IPR039420">
    <property type="entry name" value="WalR-like"/>
</dbReference>
<feature type="domain" description="HTH luxR-type" evidence="7">
    <location>
        <begin position="157"/>
        <end position="222"/>
    </location>
</feature>
<comment type="caution">
    <text evidence="9">The sequence shown here is derived from an EMBL/GenBank/DDBJ whole genome shotgun (WGS) entry which is preliminary data.</text>
</comment>
<dbReference type="Pfam" id="PF00196">
    <property type="entry name" value="GerE"/>
    <property type="match status" value="1"/>
</dbReference>
<evidence type="ECO:0000313" key="9">
    <source>
        <dbReference type="EMBL" id="TQL47436.1"/>
    </source>
</evidence>
<dbReference type="EMBL" id="VFOM01000001">
    <property type="protein sequence ID" value="TQL47436.1"/>
    <property type="molecule type" value="Genomic_DNA"/>
</dbReference>
<dbReference type="SUPFAM" id="SSF52172">
    <property type="entry name" value="CheY-like"/>
    <property type="match status" value="1"/>
</dbReference>
<dbReference type="CDD" id="cd06170">
    <property type="entry name" value="LuxR_C_like"/>
    <property type="match status" value="1"/>
</dbReference>
<gene>
    <name evidence="9" type="ORF">FB562_0496</name>
</gene>
<dbReference type="PROSITE" id="PS00622">
    <property type="entry name" value="HTH_LUXR_1"/>
    <property type="match status" value="1"/>
</dbReference>
<keyword evidence="2" id="KW-0805">Transcription regulation</keyword>
<dbReference type="OrthoDB" id="9808843at2"/>
<dbReference type="SMART" id="SM00421">
    <property type="entry name" value="HTH_LUXR"/>
    <property type="match status" value="1"/>
</dbReference>